<dbReference type="AlphaFoldDB" id="A0A6I3KK79"/>
<dbReference type="PANTHER" id="PTHR33986">
    <property type="entry name" value="OS02G0535700 PROTEIN"/>
    <property type="match status" value="1"/>
</dbReference>
<dbReference type="InterPro" id="IPR009367">
    <property type="entry name" value="Elm1-like"/>
</dbReference>
<evidence type="ECO:0000313" key="2">
    <source>
        <dbReference type="Proteomes" id="UP000440694"/>
    </source>
</evidence>
<organism evidence="1 2">
    <name type="scientific">Hyphomicrobium album</name>
    <dbReference type="NCBI Taxonomy" id="2665159"/>
    <lineage>
        <taxon>Bacteria</taxon>
        <taxon>Pseudomonadati</taxon>
        <taxon>Pseudomonadota</taxon>
        <taxon>Alphaproteobacteria</taxon>
        <taxon>Hyphomicrobiales</taxon>
        <taxon>Hyphomicrobiaceae</taxon>
        <taxon>Hyphomicrobium</taxon>
    </lineage>
</organism>
<name>A0A6I3KK79_9HYPH</name>
<evidence type="ECO:0008006" key="3">
    <source>
        <dbReference type="Google" id="ProtNLM"/>
    </source>
</evidence>
<protein>
    <recommendedName>
        <fullName evidence="3">Mitochondrial fission protein ELM1</fullName>
    </recommendedName>
</protein>
<evidence type="ECO:0000313" key="1">
    <source>
        <dbReference type="EMBL" id="MTD93151.1"/>
    </source>
</evidence>
<comment type="caution">
    <text evidence="1">The sequence shown here is derived from an EMBL/GenBank/DDBJ whole genome shotgun (WGS) entry which is preliminary data.</text>
</comment>
<keyword evidence="2" id="KW-1185">Reference proteome</keyword>
<accession>A0A6I3KK79</accession>
<proteinExistence type="predicted"/>
<dbReference type="SUPFAM" id="SSF53756">
    <property type="entry name" value="UDP-Glycosyltransferase/glycogen phosphorylase"/>
    <property type="match status" value="1"/>
</dbReference>
<gene>
    <name evidence="1" type="ORF">GIW81_02245</name>
</gene>
<dbReference type="EMBL" id="WMBQ01000001">
    <property type="protein sequence ID" value="MTD93151.1"/>
    <property type="molecule type" value="Genomic_DNA"/>
</dbReference>
<reference evidence="1 2" key="1">
    <citation type="submission" date="2019-11" db="EMBL/GenBank/DDBJ databases">
        <title>Identification of a novel strain.</title>
        <authorList>
            <person name="Xu Q."/>
            <person name="Wang G."/>
        </authorList>
    </citation>
    <scope>NUCLEOTIDE SEQUENCE [LARGE SCALE GENOMIC DNA]</scope>
    <source>
        <strain evidence="2">xq</strain>
    </source>
</reference>
<dbReference type="RefSeq" id="WP_154737718.1">
    <property type="nucleotide sequence ID" value="NZ_WMBQ01000001.1"/>
</dbReference>
<dbReference type="Pfam" id="PF06258">
    <property type="entry name" value="Mito_fiss_Elm1"/>
    <property type="match status" value="1"/>
</dbReference>
<dbReference type="PANTHER" id="PTHR33986:SF15">
    <property type="entry name" value="MITOCHONDRIAL FISSION PROTEIN ELM1"/>
    <property type="match status" value="1"/>
</dbReference>
<dbReference type="Gene3D" id="3.40.50.2000">
    <property type="entry name" value="Glycogen Phosphorylase B"/>
    <property type="match status" value="1"/>
</dbReference>
<sequence length="333" mass="35950">MDAVAKHQRPLQGLSAWVITTGAAGMDTQTRGVADALGLAYEMKPIAPRGLYKLLAPWGPVAPSERIGEGGSTFAPPWPDVAIGLGRSAVPYLRAIRRRSPATFTLQMLDTRTGLGAADVIWVPQHDPLRGANVITTLTAPHGFTAERLAALRAAMPADIAGLPGPRVAVILGGKNAVYDFRPGDDMRFASALKSLGDLGVSFMVTTSRRTHARLREVTDEATRAFPRIFWEGDGPNPYPQFLAQADALVVTADSVNMTGEAAATGRPVLVFTPSTGSAKFRRFHAALEAHGATRPLPERVAEFPQWSYPPLFSADQIAREVERRWLARQAKR</sequence>
<dbReference type="Proteomes" id="UP000440694">
    <property type="component" value="Unassembled WGS sequence"/>
</dbReference>